<dbReference type="Proteomes" id="UP000193920">
    <property type="component" value="Unassembled WGS sequence"/>
</dbReference>
<dbReference type="EMBL" id="MCOG01000273">
    <property type="protein sequence ID" value="ORY21061.1"/>
    <property type="molecule type" value="Genomic_DNA"/>
</dbReference>
<accession>A0A1Y2AES0</accession>
<dbReference type="InterPro" id="IPR001107">
    <property type="entry name" value="Band_7"/>
</dbReference>
<evidence type="ECO:0000313" key="2">
    <source>
        <dbReference type="EMBL" id="ORY21061.1"/>
    </source>
</evidence>
<evidence type="ECO:0000313" key="3">
    <source>
        <dbReference type="Proteomes" id="UP000193920"/>
    </source>
</evidence>
<dbReference type="PANTHER" id="PTHR43327">
    <property type="entry name" value="STOMATIN-LIKE PROTEIN 2, MITOCHONDRIAL"/>
    <property type="match status" value="1"/>
</dbReference>
<dbReference type="STRING" id="1754190.A0A1Y2AES0"/>
<comment type="caution">
    <text evidence="2">The sequence shown here is derived from an EMBL/GenBank/DDBJ whole genome shotgun (WGS) entry which is preliminary data.</text>
</comment>
<keyword evidence="3" id="KW-1185">Reference proteome</keyword>
<reference evidence="2 3" key="1">
    <citation type="submission" date="2016-08" db="EMBL/GenBank/DDBJ databases">
        <title>A Parts List for Fungal Cellulosomes Revealed by Comparative Genomics.</title>
        <authorList>
            <consortium name="DOE Joint Genome Institute"/>
            <person name="Haitjema C.H."/>
            <person name="Gilmore S.P."/>
            <person name="Henske J.K."/>
            <person name="Solomon K.V."/>
            <person name="De Groot R."/>
            <person name="Kuo A."/>
            <person name="Mondo S.J."/>
            <person name="Salamov A.A."/>
            <person name="Labutti K."/>
            <person name="Zhao Z."/>
            <person name="Chiniquy J."/>
            <person name="Barry K."/>
            <person name="Brewer H.M."/>
            <person name="Purvine S.O."/>
            <person name="Wright A.T."/>
            <person name="Boxma B."/>
            <person name="Van Alen T."/>
            <person name="Hackstein J.H."/>
            <person name="Baker S.E."/>
            <person name="Grigoriev I.V."/>
            <person name="O'Malley M.A."/>
        </authorList>
    </citation>
    <scope>NUCLEOTIDE SEQUENCE [LARGE SCALE GENOMIC DNA]</scope>
    <source>
        <strain evidence="2 3">G1</strain>
    </source>
</reference>
<gene>
    <name evidence="2" type="ORF">LY90DRAFT_676429</name>
</gene>
<dbReference type="PANTHER" id="PTHR43327:SF10">
    <property type="entry name" value="STOMATIN-LIKE PROTEIN 2, MITOCHONDRIAL"/>
    <property type="match status" value="1"/>
</dbReference>
<protein>
    <recommendedName>
        <fullName evidence="1">Band 7 domain-containing protein</fullName>
    </recommendedName>
</protein>
<dbReference type="OrthoDB" id="434619at2759"/>
<evidence type="ECO:0000259" key="1">
    <source>
        <dbReference type="Pfam" id="PF01145"/>
    </source>
</evidence>
<dbReference type="Pfam" id="PF01145">
    <property type="entry name" value="Band_7"/>
    <property type="match status" value="1"/>
</dbReference>
<dbReference type="InterPro" id="IPR036013">
    <property type="entry name" value="Band_7/SPFH_dom_sf"/>
</dbReference>
<dbReference type="AlphaFoldDB" id="A0A1Y2AES0"/>
<sequence length="187" mass="20555">MLQDPEQQINAFVFDLVRAQVPLLDLDDVFSKKDDIAIAVKNELEGQMAEFGYGIIKALVTDVNPDANVKAAMNEINTAQRLRIAATEKGETEKIMKVKHAEAEADAAILQGKGIAGQRQVIIEGLGDSVEEFVKQIPGTDPSRVMDMVMMIQYIDTLKEIGGNSKSYVVFIPHSPGNINDLLTQIR</sequence>
<dbReference type="Gene3D" id="3.30.479.30">
    <property type="entry name" value="Band 7 domain"/>
    <property type="match status" value="1"/>
</dbReference>
<feature type="domain" description="Band 7" evidence="1">
    <location>
        <begin position="3"/>
        <end position="94"/>
    </location>
</feature>
<dbReference type="InterPro" id="IPR050710">
    <property type="entry name" value="Band7/mec-2_domain"/>
</dbReference>
<name>A0A1Y2AES0_9FUNG</name>
<proteinExistence type="predicted"/>
<dbReference type="SUPFAM" id="SSF117892">
    <property type="entry name" value="Band 7/SPFH domain"/>
    <property type="match status" value="1"/>
</dbReference>
<organism evidence="2 3">
    <name type="scientific">Neocallimastix californiae</name>
    <dbReference type="NCBI Taxonomy" id="1754190"/>
    <lineage>
        <taxon>Eukaryota</taxon>
        <taxon>Fungi</taxon>
        <taxon>Fungi incertae sedis</taxon>
        <taxon>Chytridiomycota</taxon>
        <taxon>Chytridiomycota incertae sedis</taxon>
        <taxon>Neocallimastigomycetes</taxon>
        <taxon>Neocallimastigales</taxon>
        <taxon>Neocallimastigaceae</taxon>
        <taxon>Neocallimastix</taxon>
    </lineage>
</organism>